<dbReference type="Gene3D" id="3.30.1490.480">
    <property type="entry name" value="Endolytic murein transglycosylase"/>
    <property type="match status" value="1"/>
</dbReference>
<gene>
    <name evidence="7 8" type="primary">mltG</name>
    <name evidence="8" type="ORF">GWC95_08360</name>
</gene>
<evidence type="ECO:0000256" key="6">
    <source>
        <dbReference type="ARBA" id="ARBA00023316"/>
    </source>
</evidence>
<evidence type="ECO:0000313" key="9">
    <source>
        <dbReference type="Proteomes" id="UP000753802"/>
    </source>
</evidence>
<dbReference type="NCBIfam" id="TIGR00247">
    <property type="entry name" value="endolytic transglycosylase MltG"/>
    <property type="match status" value="1"/>
</dbReference>
<evidence type="ECO:0000313" key="8">
    <source>
        <dbReference type="EMBL" id="NCI49931.1"/>
    </source>
</evidence>
<evidence type="ECO:0000256" key="1">
    <source>
        <dbReference type="ARBA" id="ARBA00022475"/>
    </source>
</evidence>
<evidence type="ECO:0000256" key="5">
    <source>
        <dbReference type="ARBA" id="ARBA00023239"/>
    </source>
</evidence>
<dbReference type="PANTHER" id="PTHR30518:SF2">
    <property type="entry name" value="ENDOLYTIC MUREIN TRANSGLYCOSYLASE"/>
    <property type="match status" value="1"/>
</dbReference>
<dbReference type="HAMAP" id="MF_02065">
    <property type="entry name" value="MltG"/>
    <property type="match status" value="1"/>
</dbReference>
<dbReference type="EC" id="4.2.2.29" evidence="7"/>
<dbReference type="EMBL" id="JAACJS010000012">
    <property type="protein sequence ID" value="NCI49931.1"/>
    <property type="molecule type" value="Genomic_DNA"/>
</dbReference>
<dbReference type="Gene3D" id="3.30.160.60">
    <property type="entry name" value="Classic Zinc Finger"/>
    <property type="match status" value="1"/>
</dbReference>
<keyword evidence="4 7" id="KW-0472">Membrane</keyword>
<sequence>MKRFLRLLVVFVVLIGLICCWLLFSQATSFDAKSKYIMIRSNNKNAILEQMKNESIIKNKMAFNLVASVTGTWDKIRTGKYEVKKGSNNLDIARMLKNGKQAEIKLVINKLRLKEDLARLIGKNFESDSAEVMKYISSNDSLKQYGVDTSSLFTMIIPNTYKFYWTATLPRIFRTLLDEKNRFWSAKDRAAKAKALSMRKEEVYTLASIVEEETNDEGDRSKIGSVYLNRLRKNMPLQACPTIKYAMKDFTLTRIYEKYLFNPSPYNTYRKPGLPPGPICTPSPKTIDLILDAPKTDYLYFVAKADFSGYHHFSSTYEEHMLYAKQYQKKLDEYMARKKEKENAK</sequence>
<proteinExistence type="inferred from homology"/>
<keyword evidence="6 7" id="KW-0961">Cell wall biogenesis/degradation</keyword>
<name>A0ABW9ZS50_9BACT</name>
<evidence type="ECO:0000256" key="3">
    <source>
        <dbReference type="ARBA" id="ARBA00022989"/>
    </source>
</evidence>
<accession>A0ABW9ZS50</accession>
<dbReference type="PANTHER" id="PTHR30518">
    <property type="entry name" value="ENDOLYTIC MUREIN TRANSGLYCOSYLASE"/>
    <property type="match status" value="1"/>
</dbReference>
<comment type="similarity">
    <text evidence="7">Belongs to the transglycosylase MltG family.</text>
</comment>
<comment type="function">
    <text evidence="7">Functions as a peptidoglycan terminase that cleaves nascent peptidoglycan strands endolytically to terminate their elongation.</text>
</comment>
<feature type="site" description="Important for catalytic activity" evidence="7">
    <location>
        <position position="213"/>
    </location>
</feature>
<comment type="catalytic activity">
    <reaction evidence="7">
        <text>a peptidoglycan chain = a peptidoglycan chain with N-acetyl-1,6-anhydromuramyl-[peptide] at the reducing end + a peptidoglycan chain with N-acetylglucosamine at the non-reducing end.</text>
        <dbReference type="EC" id="4.2.2.29"/>
    </reaction>
</comment>
<protein>
    <recommendedName>
        <fullName evidence="7">Endolytic murein transglycosylase</fullName>
        <ecNumber evidence="7">4.2.2.29</ecNumber>
    </recommendedName>
    <alternativeName>
        <fullName evidence="7">Peptidoglycan lytic transglycosylase</fullName>
    </alternativeName>
    <alternativeName>
        <fullName evidence="7">Peptidoglycan polymerization terminase</fullName>
    </alternativeName>
</protein>
<organism evidence="8 9">
    <name type="scientific">Sediminibacterium roseum</name>
    <dbReference type="NCBI Taxonomy" id="1978412"/>
    <lineage>
        <taxon>Bacteria</taxon>
        <taxon>Pseudomonadati</taxon>
        <taxon>Bacteroidota</taxon>
        <taxon>Chitinophagia</taxon>
        <taxon>Chitinophagales</taxon>
        <taxon>Chitinophagaceae</taxon>
        <taxon>Sediminibacterium</taxon>
    </lineage>
</organism>
<keyword evidence="9" id="KW-1185">Reference proteome</keyword>
<dbReference type="Pfam" id="PF02618">
    <property type="entry name" value="YceG"/>
    <property type="match status" value="1"/>
</dbReference>
<dbReference type="InterPro" id="IPR003770">
    <property type="entry name" value="MLTG-like"/>
</dbReference>
<evidence type="ECO:0000256" key="4">
    <source>
        <dbReference type="ARBA" id="ARBA00023136"/>
    </source>
</evidence>
<keyword evidence="5 7" id="KW-0456">Lyase</keyword>
<reference evidence="8 9" key="1">
    <citation type="submission" date="2020-01" db="EMBL/GenBank/DDBJ databases">
        <title>Genome analysis.</title>
        <authorList>
            <person name="Wu S."/>
            <person name="Wang G."/>
        </authorList>
    </citation>
    <scope>NUCLEOTIDE SEQUENCE [LARGE SCALE GENOMIC DNA]</scope>
    <source>
        <strain evidence="8 9">SYL130</strain>
    </source>
</reference>
<dbReference type="RefSeq" id="WP_161818251.1">
    <property type="nucleotide sequence ID" value="NZ_JAACJS010000012.1"/>
</dbReference>
<evidence type="ECO:0000256" key="2">
    <source>
        <dbReference type="ARBA" id="ARBA00022692"/>
    </source>
</evidence>
<evidence type="ECO:0000256" key="7">
    <source>
        <dbReference type="HAMAP-Rule" id="MF_02065"/>
    </source>
</evidence>
<keyword evidence="1 7" id="KW-1003">Cell membrane</keyword>
<comment type="caution">
    <text evidence="8">The sequence shown here is derived from an EMBL/GenBank/DDBJ whole genome shotgun (WGS) entry which is preliminary data.</text>
</comment>
<dbReference type="Proteomes" id="UP000753802">
    <property type="component" value="Unassembled WGS sequence"/>
</dbReference>
<keyword evidence="3 7" id="KW-1133">Transmembrane helix</keyword>
<keyword evidence="2 7" id="KW-0812">Transmembrane</keyword>